<dbReference type="GO" id="GO:0008168">
    <property type="term" value="F:methyltransferase activity"/>
    <property type="evidence" value="ECO:0007669"/>
    <property type="project" value="UniProtKB-KW"/>
</dbReference>
<organism evidence="6 7">
    <name type="scientific">Marivibrio halodurans</name>
    <dbReference type="NCBI Taxonomy" id="2039722"/>
    <lineage>
        <taxon>Bacteria</taxon>
        <taxon>Pseudomonadati</taxon>
        <taxon>Pseudomonadota</taxon>
        <taxon>Alphaproteobacteria</taxon>
        <taxon>Rhodospirillales</taxon>
        <taxon>Rhodospirillaceae</taxon>
        <taxon>Marivibrio</taxon>
    </lineage>
</organism>
<comment type="caution">
    <text evidence="6">The sequence shown here is derived from an EMBL/GenBank/DDBJ whole genome shotgun (WGS) entry which is preliminary data.</text>
</comment>
<feature type="region of interest" description="Disordered" evidence="5">
    <location>
        <begin position="1"/>
        <end position="49"/>
    </location>
</feature>
<name>A0A8J7S3T8_9PROT</name>
<sequence length="539" mass="58125">MSDGDTAALDEMMDQPPAGGGRAGREGRRGREGGGGRAARQAKRAGAGGKAPAYITRKVGYFEVFGEEGLDMIERNADTVLKEIGIDFRGDPEVLDLWRQAGADVQGERVRFEPGMLKKIVQDSAPSLITQHARNPERTVKIGEGHTVLVPAYGPPFIRSLDDGRRYATIEDFRNFVKLAYMSPGLHHSGGTLCEPVDLPVNKRHLDMVYSHIRYSDKPFMGSVTAPERAQDTVDMAKIVFGDDFVDQNCVVINLINANSPMVWDDTMLGALKVYARNNQACVISPFILAGAMSPVTVVGTLTQLYAEALSGMALTQLVRPGAPVVFGTFASSISMQSGAPTFGTPEPSLVLYGAAQLARRLGVPFRSGGGLNASKIADAQAAYESANTLQTAALGGVNFMLHTAGWLEGGLAMGYEKFVMDADQAAMIGRLLAGPDLGENGQAMDAIREVGPGSHYLGCAHTQANFEEAFYRSPLADNNSFEQWDSEGGQDMNQRANAYWKKQLRDYEDKAPAIDPAMLESLDAFVAKRKESMPDSNV</sequence>
<dbReference type="Gene3D" id="3.20.20.480">
    <property type="entry name" value="Trimethylamine methyltransferase-like"/>
    <property type="match status" value="1"/>
</dbReference>
<dbReference type="GO" id="GO:0032259">
    <property type="term" value="P:methylation"/>
    <property type="evidence" value="ECO:0007669"/>
    <property type="project" value="UniProtKB-KW"/>
</dbReference>
<evidence type="ECO:0000313" key="6">
    <source>
        <dbReference type="EMBL" id="MBP5856209.1"/>
    </source>
</evidence>
<keyword evidence="3 4" id="KW-0808">Transferase</keyword>
<gene>
    <name evidence="6" type="ORF">KAJ83_04255</name>
</gene>
<evidence type="ECO:0000256" key="5">
    <source>
        <dbReference type="SAM" id="MobiDB-lite"/>
    </source>
</evidence>
<dbReference type="AlphaFoldDB" id="A0A8J7S3T8"/>
<protein>
    <recommendedName>
        <fullName evidence="4">Methyltransferase</fullName>
        <ecNumber evidence="4">2.1.1.-</ecNumber>
    </recommendedName>
</protein>
<reference evidence="6" key="1">
    <citation type="submission" date="2021-04" db="EMBL/GenBank/DDBJ databases">
        <authorList>
            <person name="Zhang D.-C."/>
        </authorList>
    </citation>
    <scope>NUCLEOTIDE SEQUENCE</scope>
    <source>
        <strain evidence="6">CGMCC 1.15697</strain>
    </source>
</reference>
<dbReference type="GO" id="GO:0015948">
    <property type="term" value="P:methanogenesis"/>
    <property type="evidence" value="ECO:0007669"/>
    <property type="project" value="UniProtKB-UniRule"/>
</dbReference>
<dbReference type="EMBL" id="JAGMWN010000001">
    <property type="protein sequence ID" value="MBP5856209.1"/>
    <property type="molecule type" value="Genomic_DNA"/>
</dbReference>
<dbReference type="EC" id="2.1.1.-" evidence="4"/>
<keyword evidence="2 6" id="KW-0489">Methyltransferase</keyword>
<evidence type="ECO:0000256" key="2">
    <source>
        <dbReference type="ARBA" id="ARBA00022603"/>
    </source>
</evidence>
<dbReference type="Pfam" id="PF06253">
    <property type="entry name" value="MTTB"/>
    <property type="match status" value="1"/>
</dbReference>
<evidence type="ECO:0000256" key="1">
    <source>
        <dbReference type="ARBA" id="ARBA00007137"/>
    </source>
</evidence>
<keyword evidence="7" id="KW-1185">Reference proteome</keyword>
<dbReference type="InterPro" id="IPR038601">
    <property type="entry name" value="MttB-like_sf"/>
</dbReference>
<proteinExistence type="inferred from homology"/>
<evidence type="ECO:0000256" key="4">
    <source>
        <dbReference type="PIRNR" id="PIRNR037567"/>
    </source>
</evidence>
<evidence type="ECO:0000256" key="3">
    <source>
        <dbReference type="ARBA" id="ARBA00022679"/>
    </source>
</evidence>
<dbReference type="PIRSF" id="PIRSF037567">
    <property type="entry name" value="MTTB_MeTrfase"/>
    <property type="match status" value="1"/>
</dbReference>
<feature type="compositionally biased region" description="Basic and acidic residues" evidence="5">
    <location>
        <begin position="23"/>
        <end position="34"/>
    </location>
</feature>
<dbReference type="RefSeq" id="WP_210680746.1">
    <property type="nucleotide sequence ID" value="NZ_JAGMWN010000001.1"/>
</dbReference>
<comment type="similarity">
    <text evidence="1 4">Belongs to the trimethylamine methyltransferase family.</text>
</comment>
<dbReference type="InterPro" id="IPR010426">
    <property type="entry name" value="MTTB_MeTrfase"/>
</dbReference>
<dbReference type="Proteomes" id="UP000672602">
    <property type="component" value="Unassembled WGS sequence"/>
</dbReference>
<accession>A0A8J7S3T8</accession>
<evidence type="ECO:0000313" key="7">
    <source>
        <dbReference type="Proteomes" id="UP000672602"/>
    </source>
</evidence>